<dbReference type="EMBL" id="AEAG01001290">
    <property type="protein sequence ID" value="EGH25372.1"/>
    <property type="molecule type" value="Genomic_DNA"/>
</dbReference>
<evidence type="ECO:0000313" key="1">
    <source>
        <dbReference type="EMBL" id="EGH25372.1"/>
    </source>
</evidence>
<sequence length="45" mass="4710">GLSAELNPAAYGGLQLPPAYMDFSDKDLPIHSSDAGYLIGEKTVS</sequence>
<feature type="non-terminal residue" evidence="1">
    <location>
        <position position="1"/>
    </location>
</feature>
<comment type="caution">
    <text evidence="1">The sequence shown here is derived from an EMBL/GenBank/DDBJ whole genome shotgun (WGS) entry which is preliminary data.</text>
</comment>
<reference evidence="1 2" key="1">
    <citation type="journal article" date="2011" name="PLoS Pathog.">
        <title>Dynamic evolution of pathogenicity revealed by sequencing and comparative genomics of 19 Pseudomonas syringae isolates.</title>
        <authorList>
            <person name="Baltrus D.A."/>
            <person name="Nishimura M.T."/>
            <person name="Romanchuk A."/>
            <person name="Chang J.H."/>
            <person name="Mukhtar M.S."/>
            <person name="Cherkis K."/>
            <person name="Roach J."/>
            <person name="Grant S.R."/>
            <person name="Jones C.D."/>
            <person name="Dangl J.L."/>
        </authorList>
    </citation>
    <scope>NUCLEOTIDE SEQUENCE [LARGE SCALE GENOMIC DNA]</scope>
    <source>
        <strain evidence="1 2">301020</strain>
    </source>
</reference>
<dbReference type="AlphaFoldDB" id="A0A656GHS3"/>
<organism evidence="1 2">
    <name type="scientific">Pseudomonas amygdali pv. mori str. 301020</name>
    <dbReference type="NCBI Taxonomy" id="629261"/>
    <lineage>
        <taxon>Bacteria</taxon>
        <taxon>Pseudomonadati</taxon>
        <taxon>Pseudomonadota</taxon>
        <taxon>Gammaproteobacteria</taxon>
        <taxon>Pseudomonadales</taxon>
        <taxon>Pseudomonadaceae</taxon>
        <taxon>Pseudomonas</taxon>
        <taxon>Pseudomonas amygdali</taxon>
    </lineage>
</organism>
<gene>
    <name evidence="1" type="ORF">PSYMO_29688</name>
</gene>
<name>A0A656GHS3_PSEA0</name>
<protein>
    <submittedName>
        <fullName evidence="1">Uncharacterized protein</fullName>
    </submittedName>
</protein>
<evidence type="ECO:0000313" key="2">
    <source>
        <dbReference type="Proteomes" id="UP000003465"/>
    </source>
</evidence>
<accession>A0A656GHS3</accession>
<proteinExistence type="predicted"/>
<dbReference type="Proteomes" id="UP000003465">
    <property type="component" value="Unassembled WGS sequence"/>
</dbReference>